<dbReference type="Gene3D" id="3.40.50.620">
    <property type="entry name" value="HUPs"/>
    <property type="match status" value="1"/>
</dbReference>
<keyword evidence="1" id="KW-0812">Transmembrane</keyword>
<comment type="caution">
    <text evidence="3">The sequence shown here is derived from an EMBL/GenBank/DDBJ whole genome shotgun (WGS) entry which is preliminary data.</text>
</comment>
<dbReference type="Pfam" id="PF02698">
    <property type="entry name" value="DUF218"/>
    <property type="match status" value="1"/>
</dbReference>
<keyword evidence="4" id="KW-1185">Reference proteome</keyword>
<dbReference type="GO" id="GO:0005886">
    <property type="term" value="C:plasma membrane"/>
    <property type="evidence" value="ECO:0007669"/>
    <property type="project" value="TreeGrafter"/>
</dbReference>
<sequence length="259" mass="28900">MFYFFSKTLYYFLTPAGWLFCTLLVAYLLKDARLRRRFTGISLILFWLTGNGFLTNALLKGWEIGPQPVPEKTGLQVGVVLTGGMINGLVDVRPVRPVLGHEADRIGQALWLYKNGYIQKILISGGQGNLLFQTPAVNDEGQMVAAFLQTAGVPAGDIALEQNSKNTRENATFSKTMLARQFKTNRCVLITSAWHMRRAMACFAKEGVAVTPFPTGFLAEKTAHSPGNYLLPNEKSFNDAFWVLREVVGYLTYWVVGYL</sequence>
<dbReference type="PANTHER" id="PTHR30336:SF4">
    <property type="entry name" value="ENVELOPE BIOGENESIS FACTOR ELYC"/>
    <property type="match status" value="1"/>
</dbReference>
<evidence type="ECO:0000313" key="4">
    <source>
        <dbReference type="Proteomes" id="UP000181790"/>
    </source>
</evidence>
<accession>A0A1S2VI54</accession>
<evidence type="ECO:0000313" key="3">
    <source>
        <dbReference type="EMBL" id="OIN57925.1"/>
    </source>
</evidence>
<protein>
    <recommendedName>
        <fullName evidence="2">DUF218 domain-containing protein</fullName>
    </recommendedName>
</protein>
<dbReference type="CDD" id="cd06259">
    <property type="entry name" value="YdcF-like"/>
    <property type="match status" value="1"/>
</dbReference>
<gene>
    <name evidence="3" type="ORF">BLX24_17695</name>
</gene>
<keyword evidence="1" id="KW-1133">Transmembrane helix</keyword>
<evidence type="ECO:0000259" key="2">
    <source>
        <dbReference type="Pfam" id="PF02698"/>
    </source>
</evidence>
<dbReference type="PANTHER" id="PTHR30336">
    <property type="entry name" value="INNER MEMBRANE PROTEIN, PROBABLE PERMEASE"/>
    <property type="match status" value="1"/>
</dbReference>
<reference evidence="3 4" key="1">
    <citation type="submission" date="2016-10" db="EMBL/GenBank/DDBJ databases">
        <title>Arsenicibacter rosenii gen. nov., sp. nov., an efficient arsenic-methylating bacterium isolated from an arsenic-contaminated paddy soil.</title>
        <authorList>
            <person name="Huang K."/>
        </authorList>
    </citation>
    <scope>NUCLEOTIDE SEQUENCE [LARGE SCALE GENOMIC DNA]</scope>
    <source>
        <strain evidence="3 4">SM-1</strain>
    </source>
</reference>
<evidence type="ECO:0000256" key="1">
    <source>
        <dbReference type="SAM" id="Phobius"/>
    </source>
</evidence>
<dbReference type="RefSeq" id="WP_071504514.1">
    <property type="nucleotide sequence ID" value="NZ_MORL01000009.1"/>
</dbReference>
<dbReference type="InterPro" id="IPR051599">
    <property type="entry name" value="Cell_Envelope_Assoc"/>
</dbReference>
<dbReference type="AlphaFoldDB" id="A0A1S2VI54"/>
<name>A0A1S2VI54_9BACT</name>
<feature type="domain" description="DUF218" evidence="2">
    <location>
        <begin position="79"/>
        <end position="249"/>
    </location>
</feature>
<dbReference type="InterPro" id="IPR003848">
    <property type="entry name" value="DUF218"/>
</dbReference>
<dbReference type="GO" id="GO:0000270">
    <property type="term" value="P:peptidoglycan metabolic process"/>
    <property type="evidence" value="ECO:0007669"/>
    <property type="project" value="TreeGrafter"/>
</dbReference>
<keyword evidence="1" id="KW-0472">Membrane</keyword>
<proteinExistence type="predicted"/>
<dbReference type="GO" id="GO:0043164">
    <property type="term" value="P:Gram-negative-bacterium-type cell wall biogenesis"/>
    <property type="evidence" value="ECO:0007669"/>
    <property type="project" value="TreeGrafter"/>
</dbReference>
<dbReference type="Proteomes" id="UP000181790">
    <property type="component" value="Unassembled WGS sequence"/>
</dbReference>
<feature type="transmembrane region" description="Helical" evidence="1">
    <location>
        <begin position="12"/>
        <end position="29"/>
    </location>
</feature>
<organism evidence="3 4">
    <name type="scientific">Arsenicibacter rosenii</name>
    <dbReference type="NCBI Taxonomy" id="1750698"/>
    <lineage>
        <taxon>Bacteria</taxon>
        <taxon>Pseudomonadati</taxon>
        <taxon>Bacteroidota</taxon>
        <taxon>Cytophagia</taxon>
        <taxon>Cytophagales</taxon>
        <taxon>Spirosomataceae</taxon>
        <taxon>Arsenicibacter</taxon>
    </lineage>
</organism>
<dbReference type="OrthoDB" id="9782395at2"/>
<dbReference type="InterPro" id="IPR014729">
    <property type="entry name" value="Rossmann-like_a/b/a_fold"/>
</dbReference>
<dbReference type="EMBL" id="MORL01000009">
    <property type="protein sequence ID" value="OIN57925.1"/>
    <property type="molecule type" value="Genomic_DNA"/>
</dbReference>